<feature type="region of interest" description="Disordered" evidence="2">
    <location>
        <begin position="1"/>
        <end position="25"/>
    </location>
</feature>
<gene>
    <name evidence="3" type="ORF">C2857_007155</name>
</gene>
<keyword evidence="1" id="KW-0175">Coiled coil</keyword>
<name>A0A7S9KQH9_EPIFF</name>
<feature type="compositionally biased region" description="Basic and acidic residues" evidence="2">
    <location>
        <begin position="680"/>
        <end position="691"/>
    </location>
</feature>
<evidence type="ECO:0000256" key="1">
    <source>
        <dbReference type="SAM" id="Coils"/>
    </source>
</evidence>
<keyword evidence="4" id="KW-1185">Reference proteome</keyword>
<dbReference type="Proteomes" id="UP000594364">
    <property type="component" value="Chromosome 2"/>
</dbReference>
<proteinExistence type="predicted"/>
<dbReference type="OrthoDB" id="4088568at2759"/>
<protein>
    <submittedName>
        <fullName evidence="3">Uncharacterized protein</fullName>
    </submittedName>
</protein>
<feature type="compositionally biased region" description="Acidic residues" evidence="2">
    <location>
        <begin position="506"/>
        <end position="515"/>
    </location>
</feature>
<accession>A0A7S9KQH9</accession>
<evidence type="ECO:0000313" key="3">
    <source>
        <dbReference type="EMBL" id="QPG98017.1"/>
    </source>
</evidence>
<feature type="coiled-coil region" evidence="1">
    <location>
        <begin position="66"/>
        <end position="226"/>
    </location>
</feature>
<feature type="region of interest" description="Disordered" evidence="2">
    <location>
        <begin position="485"/>
        <end position="537"/>
    </location>
</feature>
<organism evidence="3 4">
    <name type="scientific">Epichloe festucae (strain Fl1)</name>
    <dbReference type="NCBI Taxonomy" id="877507"/>
    <lineage>
        <taxon>Eukaryota</taxon>
        <taxon>Fungi</taxon>
        <taxon>Dikarya</taxon>
        <taxon>Ascomycota</taxon>
        <taxon>Pezizomycotina</taxon>
        <taxon>Sordariomycetes</taxon>
        <taxon>Hypocreomycetidae</taxon>
        <taxon>Hypocreales</taxon>
        <taxon>Clavicipitaceae</taxon>
        <taxon>Epichloe</taxon>
    </lineage>
</organism>
<feature type="coiled-coil region" evidence="1">
    <location>
        <begin position="263"/>
        <end position="297"/>
    </location>
</feature>
<feature type="compositionally biased region" description="Low complexity" evidence="2">
    <location>
        <begin position="413"/>
        <end position="427"/>
    </location>
</feature>
<dbReference type="EMBL" id="CP031386">
    <property type="protein sequence ID" value="QPG98017.1"/>
    <property type="molecule type" value="Genomic_DNA"/>
</dbReference>
<dbReference type="Gene3D" id="1.20.5.340">
    <property type="match status" value="1"/>
</dbReference>
<feature type="compositionally biased region" description="Basic residues" evidence="2">
    <location>
        <begin position="338"/>
        <end position="355"/>
    </location>
</feature>
<evidence type="ECO:0000313" key="4">
    <source>
        <dbReference type="Proteomes" id="UP000594364"/>
    </source>
</evidence>
<sequence length="740" mass="81368">MMASRSRNATPDPILRPPDRPRENASPTLRCCCGSHECVLLRRNCSVLESVEKDVRTAAQLGQALLARHEAYMADAERERRGLNDRIERLQMDKHELEVENANKIEENRSLLEQLEALNNTLCDSDVKIKTLESSLLSSQQAVRRLEAAASRAEDAERHLAALEEETDKLLNELRNSKDDTRTHIQRFKEAQRGIMDMQDQLERIEDEARQERERHAETVGRMERQREIEKQLDTAAGRLKGAAATKSLQEQKHGSQIVGHFVRDLLQDNANLQLGIAELREMLMDSNDEIQSLRDQLAQHRPLPHDYTSAASTMRAELEPVLDRSSLSQELHIHHHYHATPKQEHRKPKKKRRGLLPGVLTPPATSTPSSPRQSGGWGLTSSPTAPALLCRTSEGGTTPTLSKPRCIWKQGSQPASDFSSSVPSSPRAYHQRVFDSGYNDSDAVTSPTSSSFDPLSPTWRPAHSKRQSVSSTHSFQSLAMSLLDQAPDTPPLGNPAVHPNYAGDTIDEEDEDDQSLPPLRHASPPGVTIESATPVEESPVEDASACLHEAAPPRRLQRVSSHESIMSLTGGLDIHTLKSRPSQMTFRPLGGVDAIVTGVIARPTLSRSSAKRSDVALRDNFAGFQTSRSAASSAAARLSSSPLPGAAGTLGKLVGWRPWGSVSATSPQPDATAPEDAADACKRRDQEPHRPPGINQPGAIPGFPQYWTSRKRKGAPAKVTTDTIDRDALKDILQESCTP</sequence>
<reference evidence="3 4" key="1">
    <citation type="journal article" date="2018" name="PLoS Genet.">
        <title>Repeat elements organise 3D genome structure and mediate transcription in the filamentous fungus Epichloe festucae.</title>
        <authorList>
            <person name="Winter D.J."/>
            <person name="Ganley A.R.D."/>
            <person name="Young C.A."/>
            <person name="Liachko I."/>
            <person name="Schardl C.L."/>
            <person name="Dupont P.Y."/>
            <person name="Berry D."/>
            <person name="Ram A."/>
            <person name="Scott B."/>
            <person name="Cox M.P."/>
        </authorList>
    </citation>
    <scope>NUCLEOTIDE SEQUENCE [LARGE SCALE GENOMIC DNA]</scope>
    <source>
        <strain evidence="3 4">Fl1</strain>
    </source>
</reference>
<feature type="compositionally biased region" description="Polar residues" evidence="2">
    <location>
        <begin position="439"/>
        <end position="454"/>
    </location>
</feature>
<feature type="compositionally biased region" description="Low complexity" evidence="2">
    <location>
        <begin position="356"/>
        <end position="372"/>
    </location>
</feature>
<dbReference type="AlphaFoldDB" id="A0A7S9KQH9"/>
<feature type="region of interest" description="Disordered" evidence="2">
    <location>
        <begin position="338"/>
        <end position="473"/>
    </location>
</feature>
<evidence type="ECO:0000256" key="2">
    <source>
        <dbReference type="SAM" id="MobiDB-lite"/>
    </source>
</evidence>
<feature type="region of interest" description="Disordered" evidence="2">
    <location>
        <begin position="661"/>
        <end position="705"/>
    </location>
</feature>